<evidence type="ECO:0000313" key="3">
    <source>
        <dbReference type="Proteomes" id="UP001465668"/>
    </source>
</evidence>
<keyword evidence="3" id="KW-1185">Reference proteome</keyword>
<organism evidence="2 3">
    <name type="scientific">Seiridium cardinale</name>
    <dbReference type="NCBI Taxonomy" id="138064"/>
    <lineage>
        <taxon>Eukaryota</taxon>
        <taxon>Fungi</taxon>
        <taxon>Dikarya</taxon>
        <taxon>Ascomycota</taxon>
        <taxon>Pezizomycotina</taxon>
        <taxon>Sordariomycetes</taxon>
        <taxon>Xylariomycetidae</taxon>
        <taxon>Amphisphaeriales</taxon>
        <taxon>Sporocadaceae</taxon>
        <taxon>Seiridium</taxon>
    </lineage>
</organism>
<feature type="region of interest" description="Disordered" evidence="1">
    <location>
        <begin position="1"/>
        <end position="26"/>
    </location>
</feature>
<feature type="compositionally biased region" description="Basic and acidic residues" evidence="1">
    <location>
        <begin position="151"/>
        <end position="182"/>
    </location>
</feature>
<accession>A0ABR2X827</accession>
<proteinExistence type="predicted"/>
<feature type="compositionally biased region" description="Polar residues" evidence="1">
    <location>
        <begin position="1"/>
        <end position="22"/>
    </location>
</feature>
<feature type="compositionally biased region" description="Basic residues" evidence="1">
    <location>
        <begin position="183"/>
        <end position="194"/>
    </location>
</feature>
<sequence length="194" mass="22770">MAAQTTANQKESFATTSEQASFPSPHHQHDLWGIILTEGGRQDVRIKDDTGTQVNWIHPNLVKRFKLKIESCNRQTFEDFQGKSFKVEHVVWFTWMGRRQDKECTYYGEFYIAPERSSIEVVLGEQFVHENGLARDVCNLRRRTQPSRIFASDKKSKTEEEAIKENREKNDKEAREAAEAREKKKRENKHKSQR</sequence>
<feature type="region of interest" description="Disordered" evidence="1">
    <location>
        <begin position="148"/>
        <end position="194"/>
    </location>
</feature>
<protein>
    <submittedName>
        <fullName evidence="2">Uncharacterized protein</fullName>
    </submittedName>
</protein>
<dbReference type="Proteomes" id="UP001465668">
    <property type="component" value="Unassembled WGS sequence"/>
</dbReference>
<evidence type="ECO:0000313" key="2">
    <source>
        <dbReference type="EMBL" id="KAK9769781.1"/>
    </source>
</evidence>
<comment type="caution">
    <text evidence="2">The sequence shown here is derived from an EMBL/GenBank/DDBJ whole genome shotgun (WGS) entry which is preliminary data.</text>
</comment>
<gene>
    <name evidence="2" type="ORF">SCAR479_13564</name>
</gene>
<reference evidence="2 3" key="1">
    <citation type="submission" date="2024-02" db="EMBL/GenBank/DDBJ databases">
        <title>First draft genome assembly of two strains of Seiridium cardinale.</title>
        <authorList>
            <person name="Emiliani G."/>
            <person name="Scali E."/>
        </authorList>
    </citation>
    <scope>NUCLEOTIDE SEQUENCE [LARGE SCALE GENOMIC DNA]</scope>
    <source>
        <strain evidence="2 3">BM-138-000479</strain>
    </source>
</reference>
<evidence type="ECO:0000256" key="1">
    <source>
        <dbReference type="SAM" id="MobiDB-lite"/>
    </source>
</evidence>
<dbReference type="EMBL" id="JARVKM010000111">
    <property type="protein sequence ID" value="KAK9769781.1"/>
    <property type="molecule type" value="Genomic_DNA"/>
</dbReference>
<name>A0ABR2X827_9PEZI</name>